<dbReference type="Pfam" id="PF03446">
    <property type="entry name" value="NAD_binding_2"/>
    <property type="match status" value="1"/>
</dbReference>
<gene>
    <name evidence="6" type="ORF">FHR82_006205</name>
</gene>
<evidence type="ECO:0000259" key="5">
    <source>
        <dbReference type="Pfam" id="PF21761"/>
    </source>
</evidence>
<feature type="domain" description="NADPH-dependent reductive aminase-like C-terminal" evidence="5">
    <location>
        <begin position="151"/>
        <end position="276"/>
    </location>
</feature>
<evidence type="ECO:0000313" key="7">
    <source>
        <dbReference type="Proteomes" id="UP000520767"/>
    </source>
</evidence>
<feature type="signal peptide" evidence="3">
    <location>
        <begin position="1"/>
        <end position="18"/>
    </location>
</feature>
<feature type="chain" id="PRO_5039583975" evidence="3">
    <location>
        <begin position="19"/>
        <end position="281"/>
    </location>
</feature>
<comment type="caution">
    <text evidence="6">The sequence shown here is derived from an EMBL/GenBank/DDBJ whole genome shotgun (WGS) entry which is preliminary data.</text>
</comment>
<keyword evidence="7" id="KW-1185">Reference proteome</keyword>
<dbReference type="InterPro" id="IPR006115">
    <property type="entry name" value="6PGDH_NADP-bd"/>
</dbReference>
<dbReference type="GO" id="GO:0016491">
    <property type="term" value="F:oxidoreductase activity"/>
    <property type="evidence" value="ECO:0007669"/>
    <property type="project" value="UniProtKB-KW"/>
</dbReference>
<dbReference type="InterPro" id="IPR051265">
    <property type="entry name" value="HIBADH-related_NP60_sf"/>
</dbReference>
<evidence type="ECO:0000256" key="3">
    <source>
        <dbReference type="SAM" id="SignalP"/>
    </source>
</evidence>
<accession>A0A7W7QAA5</accession>
<name>A0A7W7QAA5_9PSEU</name>
<comment type="similarity">
    <text evidence="1">Belongs to the HIBADH-related family.</text>
</comment>
<dbReference type="Gene3D" id="1.10.1040.10">
    <property type="entry name" value="N-(1-d-carboxylethyl)-l-norvaline Dehydrogenase, domain 2"/>
    <property type="match status" value="1"/>
</dbReference>
<proteinExistence type="inferred from homology"/>
<dbReference type="RefSeq" id="WP_184813990.1">
    <property type="nucleotide sequence ID" value="NZ_JACHJQ010000006.1"/>
</dbReference>
<dbReference type="InterPro" id="IPR048666">
    <property type="entry name" value="RedAm-like_C"/>
</dbReference>
<evidence type="ECO:0000256" key="2">
    <source>
        <dbReference type="ARBA" id="ARBA00023002"/>
    </source>
</evidence>
<dbReference type="InterPro" id="IPR015815">
    <property type="entry name" value="HIBADH-related"/>
</dbReference>
<reference evidence="6 7" key="1">
    <citation type="submission" date="2020-08" db="EMBL/GenBank/DDBJ databases">
        <title>Genomic Encyclopedia of Type Strains, Phase III (KMG-III): the genomes of soil and plant-associated and newly described type strains.</title>
        <authorList>
            <person name="Whitman W."/>
        </authorList>
    </citation>
    <scope>NUCLEOTIDE SEQUENCE [LARGE SCALE GENOMIC DNA]</scope>
    <source>
        <strain evidence="6 7">CECT 8960</strain>
    </source>
</reference>
<dbReference type="InterPro" id="IPR013328">
    <property type="entry name" value="6PGD_dom2"/>
</dbReference>
<keyword evidence="2" id="KW-0560">Oxidoreductase</keyword>
<dbReference type="Pfam" id="PF21761">
    <property type="entry name" value="RedAm-like_C"/>
    <property type="match status" value="1"/>
</dbReference>
<dbReference type="Proteomes" id="UP000520767">
    <property type="component" value="Unassembled WGS sequence"/>
</dbReference>
<dbReference type="InterPro" id="IPR036291">
    <property type="entry name" value="NAD(P)-bd_dom_sf"/>
</dbReference>
<sequence length="281" mass="29004">MTEAVTVLGLGPMGYALAAAFAQAGHPTTTWNRTTTRPTPHGTTRAASVAEAVAASPLTVVCLIDYDATRAVLAQAEDKLKGRHLVVLTSGSPESARELAAWAADHGITYTDGAIMTPTESIGTDAATILHSGHEVDLAALGGTQRFLGEDPGRAAGYDVALLDLFWTSVAGVIHSFAMARAENITPAELAPFANGIGTLIPWVVDEIAGRLETDQHGDGSSNISSAAAGMAHIIETAAAHEIDASVLRAVHALATRAIDAGHGADDVSRLTRELERTSGS</sequence>
<evidence type="ECO:0000259" key="4">
    <source>
        <dbReference type="Pfam" id="PF03446"/>
    </source>
</evidence>
<dbReference type="GO" id="GO:0050661">
    <property type="term" value="F:NADP binding"/>
    <property type="evidence" value="ECO:0007669"/>
    <property type="project" value="InterPro"/>
</dbReference>
<dbReference type="Gene3D" id="3.40.50.720">
    <property type="entry name" value="NAD(P)-binding Rossmann-like Domain"/>
    <property type="match status" value="1"/>
</dbReference>
<evidence type="ECO:0000313" key="6">
    <source>
        <dbReference type="EMBL" id="MBB4909947.1"/>
    </source>
</evidence>
<keyword evidence="3" id="KW-0732">Signal</keyword>
<protein>
    <submittedName>
        <fullName evidence="6">3-hydroxyisobutyrate dehydrogenase-like beta-hydroxyacid dehydrogenase</fullName>
    </submittedName>
</protein>
<dbReference type="EMBL" id="JACHJQ010000006">
    <property type="protein sequence ID" value="MBB4909947.1"/>
    <property type="molecule type" value="Genomic_DNA"/>
</dbReference>
<dbReference type="PANTHER" id="PTHR43580">
    <property type="entry name" value="OXIDOREDUCTASE GLYR1-RELATED"/>
    <property type="match status" value="1"/>
</dbReference>
<feature type="domain" description="6-phosphogluconate dehydrogenase NADP-binding" evidence="4">
    <location>
        <begin position="5"/>
        <end position="137"/>
    </location>
</feature>
<dbReference type="AlphaFoldDB" id="A0A7W7QAA5"/>
<organism evidence="6 7">
    <name type="scientific">Actinophytocola algeriensis</name>
    <dbReference type="NCBI Taxonomy" id="1768010"/>
    <lineage>
        <taxon>Bacteria</taxon>
        <taxon>Bacillati</taxon>
        <taxon>Actinomycetota</taxon>
        <taxon>Actinomycetes</taxon>
        <taxon>Pseudonocardiales</taxon>
        <taxon>Pseudonocardiaceae</taxon>
    </lineage>
</organism>
<dbReference type="SUPFAM" id="SSF51735">
    <property type="entry name" value="NAD(P)-binding Rossmann-fold domains"/>
    <property type="match status" value="1"/>
</dbReference>
<dbReference type="PIRSF" id="PIRSF000103">
    <property type="entry name" value="HIBADH"/>
    <property type="match status" value="1"/>
</dbReference>
<evidence type="ECO:0000256" key="1">
    <source>
        <dbReference type="ARBA" id="ARBA00009080"/>
    </source>
</evidence>
<dbReference type="PANTHER" id="PTHR43580:SF2">
    <property type="entry name" value="CYTOKINE-LIKE NUCLEAR FACTOR N-PAC"/>
    <property type="match status" value="1"/>
</dbReference>